<dbReference type="InterPro" id="IPR001444">
    <property type="entry name" value="Flag_bb_rod_N"/>
</dbReference>
<dbReference type="Proteomes" id="UP000007058">
    <property type="component" value="Chromosome"/>
</dbReference>
<dbReference type="AlphaFoldDB" id="Q2W1H5"/>
<comment type="subunit">
    <text evidence="4">The basal body constitutes a major portion of the flagellar organelle and consists of five rings (E,L,P,S, and M) mounted on a central rod. The rod consists of about 26 subunits of FlgG in the distal portion, and FlgB, FlgC and FlgF are thought to build up the proximal portion of the rod with about 6 subunits each.</text>
</comment>
<dbReference type="GO" id="GO:0071978">
    <property type="term" value="P:bacterial-type flagellum-dependent swarming motility"/>
    <property type="evidence" value="ECO:0007669"/>
    <property type="project" value="TreeGrafter"/>
</dbReference>
<dbReference type="NCBIfam" id="TIGR03506">
    <property type="entry name" value="FlgEFG_subfam"/>
    <property type="match status" value="1"/>
</dbReference>
<dbReference type="KEGG" id="mag:amb3496"/>
<evidence type="ECO:0000259" key="5">
    <source>
        <dbReference type="Pfam" id="PF00460"/>
    </source>
</evidence>
<dbReference type="STRING" id="342108.amb3496"/>
<dbReference type="HOGENOM" id="CLU_013687_0_0_5"/>
<sequence length="253" mass="28558">MPTRIETMQNTSYIALSRQAALWRQMEVVANNMANANTPAFKGEEMMFREFLVPTRSSERAVGGKLSFVQDVGVLRDTREGPLTKTDNPLDFALHGDGYFQIETEAGMRYARNGHFRLDQTGMLVNSQGYAVMDDRDQPIVFAPNETRVEVASDGTVSTENGRVARLKVVKFENDQQMRKAGDSLYETTQEPEVVQSPHVAQGMMEESNVQPVLEMTRMTQILREYQGVQKMLDAEHDRQLKAIQALGFTKTN</sequence>
<evidence type="ECO:0000313" key="9">
    <source>
        <dbReference type="Proteomes" id="UP000007058"/>
    </source>
</evidence>
<organism evidence="8 9">
    <name type="scientific">Paramagnetospirillum magneticum (strain ATCC 700264 / AMB-1)</name>
    <name type="common">Magnetospirillum magneticum</name>
    <dbReference type="NCBI Taxonomy" id="342108"/>
    <lineage>
        <taxon>Bacteria</taxon>
        <taxon>Pseudomonadati</taxon>
        <taxon>Pseudomonadota</taxon>
        <taxon>Alphaproteobacteria</taxon>
        <taxon>Rhodospirillales</taxon>
        <taxon>Magnetospirillaceae</taxon>
        <taxon>Paramagnetospirillum</taxon>
    </lineage>
</organism>
<dbReference type="PANTHER" id="PTHR30435:SF19">
    <property type="entry name" value="FLAGELLAR BASAL-BODY ROD PROTEIN FLGG"/>
    <property type="match status" value="1"/>
</dbReference>
<keyword evidence="8" id="KW-0282">Flagellum</keyword>
<feature type="domain" description="Flagellar basal-body/hook protein C-terminal" evidence="6">
    <location>
        <begin position="201"/>
        <end position="245"/>
    </location>
</feature>
<dbReference type="PROSITE" id="PS00588">
    <property type="entry name" value="FLAGELLA_BB_ROD"/>
    <property type="match status" value="1"/>
</dbReference>
<evidence type="ECO:0000256" key="1">
    <source>
        <dbReference type="ARBA" id="ARBA00004117"/>
    </source>
</evidence>
<dbReference type="Pfam" id="PF06429">
    <property type="entry name" value="Flg_bbr_C"/>
    <property type="match status" value="1"/>
</dbReference>
<keyword evidence="8" id="KW-0969">Cilium</keyword>
<keyword evidence="9" id="KW-1185">Reference proteome</keyword>
<dbReference type="InterPro" id="IPR020013">
    <property type="entry name" value="Flagellar_FlgE/F/G"/>
</dbReference>
<dbReference type="InterPro" id="IPR019776">
    <property type="entry name" value="Flagellar_basal_body_rod_CS"/>
</dbReference>
<evidence type="ECO:0000313" key="8">
    <source>
        <dbReference type="EMBL" id="BAE52300.1"/>
    </source>
</evidence>
<proteinExistence type="inferred from homology"/>
<comment type="similarity">
    <text evidence="2 4">Belongs to the flagella basal body rod proteins family.</text>
</comment>
<reference evidence="8 9" key="1">
    <citation type="journal article" date="2005" name="DNA Res.">
        <title>Complete genome sequence of the facultative anaerobic magnetotactic bacterium Magnetospirillum sp. strain AMB-1.</title>
        <authorList>
            <person name="Matsunaga T."/>
            <person name="Okamura Y."/>
            <person name="Fukuda Y."/>
            <person name="Wahyudi A.T."/>
            <person name="Murase Y."/>
            <person name="Takeyama H."/>
        </authorList>
    </citation>
    <scope>NUCLEOTIDE SEQUENCE [LARGE SCALE GENOMIC DNA]</scope>
    <source>
        <strain evidence="9">ATCC 700264 / AMB-1</strain>
    </source>
</reference>
<protein>
    <recommendedName>
        <fullName evidence="4">Flagellar basal-body rod protein FlgF</fullName>
    </recommendedName>
</protein>
<evidence type="ECO:0000259" key="7">
    <source>
        <dbReference type="Pfam" id="PF22692"/>
    </source>
</evidence>
<dbReference type="InterPro" id="IPR012836">
    <property type="entry name" value="FlgF"/>
</dbReference>
<dbReference type="SUPFAM" id="SSF117143">
    <property type="entry name" value="Flagellar hook protein flgE"/>
    <property type="match status" value="1"/>
</dbReference>
<gene>
    <name evidence="8" type="ordered locus">amb3496</name>
</gene>
<dbReference type="Pfam" id="PF00460">
    <property type="entry name" value="Flg_bb_rod"/>
    <property type="match status" value="1"/>
</dbReference>
<dbReference type="InterPro" id="IPR037925">
    <property type="entry name" value="FlgE/F/G-like"/>
</dbReference>
<feature type="domain" description="Flagellar hook protein FlgE/F/G-like D1" evidence="7">
    <location>
        <begin position="93"/>
        <end position="158"/>
    </location>
</feature>
<name>Q2W1H5_PARM1</name>
<feature type="domain" description="Flagellar basal body rod protein N-terminal" evidence="5">
    <location>
        <begin position="13"/>
        <end position="42"/>
    </location>
</feature>
<dbReference type="GO" id="GO:0030694">
    <property type="term" value="C:bacterial-type flagellum basal body, rod"/>
    <property type="evidence" value="ECO:0007669"/>
    <property type="project" value="UniProtKB-UniRule"/>
</dbReference>
<dbReference type="EMBL" id="AP007255">
    <property type="protein sequence ID" value="BAE52300.1"/>
    <property type="molecule type" value="Genomic_DNA"/>
</dbReference>
<dbReference type="InterPro" id="IPR053967">
    <property type="entry name" value="LlgE_F_G-like_D1"/>
</dbReference>
<keyword evidence="8" id="KW-0966">Cell projection</keyword>
<dbReference type="InterPro" id="IPR010930">
    <property type="entry name" value="Flg_bb/hook_C_dom"/>
</dbReference>
<evidence type="ECO:0000256" key="3">
    <source>
        <dbReference type="ARBA" id="ARBA00023143"/>
    </source>
</evidence>
<dbReference type="PANTHER" id="PTHR30435">
    <property type="entry name" value="FLAGELLAR PROTEIN"/>
    <property type="match status" value="1"/>
</dbReference>
<accession>Q2W1H5</accession>
<evidence type="ECO:0000256" key="2">
    <source>
        <dbReference type="ARBA" id="ARBA00009677"/>
    </source>
</evidence>
<keyword evidence="3 4" id="KW-0975">Bacterial flagellum</keyword>
<comment type="subcellular location">
    <subcellularLocation>
        <location evidence="1 4">Bacterial flagellum basal body</location>
    </subcellularLocation>
</comment>
<dbReference type="NCBIfam" id="TIGR02490">
    <property type="entry name" value="flgF"/>
    <property type="match status" value="1"/>
</dbReference>
<evidence type="ECO:0000256" key="4">
    <source>
        <dbReference type="RuleBase" id="RU362116"/>
    </source>
</evidence>
<dbReference type="Pfam" id="PF22692">
    <property type="entry name" value="LlgE_F_G_D1"/>
    <property type="match status" value="1"/>
</dbReference>
<evidence type="ECO:0000259" key="6">
    <source>
        <dbReference type="Pfam" id="PF06429"/>
    </source>
</evidence>